<gene>
    <name evidence="1" type="ORF">TU73_13810</name>
</gene>
<protein>
    <submittedName>
        <fullName evidence="1">Uncharacterized protein</fullName>
    </submittedName>
</protein>
<name>A0A0R2YAH2_9PSED</name>
<sequence>MLHAQPVITISIDVVDFPYQAALEEEPIETLFLQADLGVRHAGDLEAEVQPGQVMTLGKLLIEPQTNLTCHL</sequence>
<organism evidence="1 2">
    <name type="scientific">Pseudomonas libanensis</name>
    <dbReference type="NCBI Taxonomy" id="75588"/>
    <lineage>
        <taxon>Bacteria</taxon>
        <taxon>Pseudomonadati</taxon>
        <taxon>Pseudomonadota</taxon>
        <taxon>Gammaproteobacteria</taxon>
        <taxon>Pseudomonadales</taxon>
        <taxon>Pseudomonadaceae</taxon>
        <taxon>Pseudomonas</taxon>
    </lineage>
</organism>
<dbReference type="Proteomes" id="UP000051446">
    <property type="component" value="Unassembled WGS sequence"/>
</dbReference>
<reference evidence="1 2" key="1">
    <citation type="submission" date="2015-02" db="EMBL/GenBank/DDBJ databases">
        <title>Pseudomonas helleri sp. nov. and Pseudomonas weihenstephanensis sp. nov., isolated from raw cows milk.</title>
        <authorList>
            <person name="von Neubeck M."/>
            <person name="Huptas C."/>
            <person name="Wenning M."/>
            <person name="Scherer S."/>
        </authorList>
    </citation>
    <scope>NUCLEOTIDE SEQUENCE [LARGE SCALE GENOMIC DNA]</scope>
    <source>
        <strain evidence="1 2">DSM 17149</strain>
    </source>
</reference>
<dbReference type="EMBL" id="JYLH01000007">
    <property type="protein sequence ID" value="KRP45471.1"/>
    <property type="molecule type" value="Genomic_DNA"/>
</dbReference>
<accession>A0A0R2YAH2</accession>
<dbReference type="PATRIC" id="fig|75588.4.peg.5180"/>
<evidence type="ECO:0000313" key="1">
    <source>
        <dbReference type="EMBL" id="KRP45471.1"/>
    </source>
</evidence>
<comment type="caution">
    <text evidence="1">The sequence shown here is derived from an EMBL/GenBank/DDBJ whole genome shotgun (WGS) entry which is preliminary data.</text>
</comment>
<proteinExistence type="predicted"/>
<dbReference type="AlphaFoldDB" id="A0A0R2YAH2"/>
<evidence type="ECO:0000313" key="2">
    <source>
        <dbReference type="Proteomes" id="UP000051446"/>
    </source>
</evidence>